<keyword evidence="5" id="KW-1185">Reference proteome</keyword>
<dbReference type="Proteomes" id="UP000015105">
    <property type="component" value="Chromosome 3D"/>
</dbReference>
<dbReference type="Gramene" id="AET3Gv20250700.4">
    <property type="protein sequence ID" value="AET3Gv20250700.4"/>
    <property type="gene ID" value="AET3Gv20250700"/>
</dbReference>
<dbReference type="Pfam" id="PF04231">
    <property type="entry name" value="Endonuclease_1"/>
    <property type="match status" value="1"/>
</dbReference>
<proteinExistence type="predicted"/>
<dbReference type="AlphaFoldDB" id="A0A453E829"/>
<dbReference type="PANTHER" id="PTHR33607">
    <property type="entry name" value="ENDONUCLEASE-1"/>
    <property type="match status" value="1"/>
</dbReference>
<dbReference type="GO" id="GO:0004518">
    <property type="term" value="F:nuclease activity"/>
    <property type="evidence" value="ECO:0007669"/>
    <property type="project" value="UniProtKB-KW"/>
</dbReference>
<evidence type="ECO:0000313" key="5">
    <source>
        <dbReference type="Proteomes" id="UP000015105"/>
    </source>
</evidence>
<feature type="region of interest" description="Disordered" evidence="3">
    <location>
        <begin position="41"/>
        <end position="60"/>
    </location>
</feature>
<reference evidence="5" key="1">
    <citation type="journal article" date="2014" name="Science">
        <title>Ancient hybridizations among the ancestral genomes of bread wheat.</title>
        <authorList>
            <consortium name="International Wheat Genome Sequencing Consortium,"/>
            <person name="Marcussen T."/>
            <person name="Sandve S.R."/>
            <person name="Heier L."/>
            <person name="Spannagl M."/>
            <person name="Pfeifer M."/>
            <person name="Jakobsen K.S."/>
            <person name="Wulff B.B."/>
            <person name="Steuernagel B."/>
            <person name="Mayer K.F."/>
            <person name="Olsen O.A."/>
        </authorList>
    </citation>
    <scope>NUCLEOTIDE SEQUENCE [LARGE SCALE GENOMIC DNA]</scope>
    <source>
        <strain evidence="5">cv. AL8/78</strain>
    </source>
</reference>
<dbReference type="InterPro" id="IPR044925">
    <property type="entry name" value="His-Me_finger_sf"/>
</dbReference>
<sequence>GSLFCLRRNKCLSGYTNPVSVNSSRGNKYYGGCAATSKKCARPANREAAPDTETDSERWAPPFQERRRMGLLSALLQWNELDPPSRSEQRRNDRVCSLYQHNRNPFVDHPEYANLIWRNTARKFRSVTQKNSERLGSMSSTTKYENEVHDHWLTLFSLVFLVFV</sequence>
<organism evidence="4 5">
    <name type="scientific">Aegilops tauschii subsp. strangulata</name>
    <name type="common">Goatgrass</name>
    <dbReference type="NCBI Taxonomy" id="200361"/>
    <lineage>
        <taxon>Eukaryota</taxon>
        <taxon>Viridiplantae</taxon>
        <taxon>Streptophyta</taxon>
        <taxon>Embryophyta</taxon>
        <taxon>Tracheophyta</taxon>
        <taxon>Spermatophyta</taxon>
        <taxon>Magnoliopsida</taxon>
        <taxon>Liliopsida</taxon>
        <taxon>Poales</taxon>
        <taxon>Poaceae</taxon>
        <taxon>BOP clade</taxon>
        <taxon>Pooideae</taxon>
        <taxon>Triticodae</taxon>
        <taxon>Triticeae</taxon>
        <taxon>Triticinae</taxon>
        <taxon>Aegilops</taxon>
    </lineage>
</organism>
<dbReference type="EnsemblPlants" id="AET3Gv20250700.4">
    <property type="protein sequence ID" value="AET3Gv20250700.4"/>
    <property type="gene ID" value="AET3Gv20250700"/>
</dbReference>
<reference evidence="4" key="4">
    <citation type="submission" date="2019-03" db="UniProtKB">
        <authorList>
            <consortium name="EnsemblPlants"/>
        </authorList>
    </citation>
    <scope>IDENTIFICATION</scope>
</reference>
<accession>A0A453E829</accession>
<name>A0A453E829_AEGTS</name>
<keyword evidence="2" id="KW-0378">Hydrolase</keyword>
<reference evidence="4" key="3">
    <citation type="journal article" date="2017" name="Nature">
        <title>Genome sequence of the progenitor of the wheat D genome Aegilops tauschii.</title>
        <authorList>
            <person name="Luo M.C."/>
            <person name="Gu Y.Q."/>
            <person name="Puiu D."/>
            <person name="Wang H."/>
            <person name="Twardziok S.O."/>
            <person name="Deal K.R."/>
            <person name="Huo N."/>
            <person name="Zhu T."/>
            <person name="Wang L."/>
            <person name="Wang Y."/>
            <person name="McGuire P.E."/>
            <person name="Liu S."/>
            <person name="Long H."/>
            <person name="Ramasamy R.K."/>
            <person name="Rodriguez J.C."/>
            <person name="Van S.L."/>
            <person name="Yuan L."/>
            <person name="Wang Z."/>
            <person name="Xia Z."/>
            <person name="Xiao L."/>
            <person name="Anderson O.D."/>
            <person name="Ouyang S."/>
            <person name="Liang Y."/>
            <person name="Zimin A.V."/>
            <person name="Pertea G."/>
            <person name="Qi P."/>
            <person name="Bennetzen J.L."/>
            <person name="Dai X."/>
            <person name="Dawson M.W."/>
            <person name="Muller H.G."/>
            <person name="Kugler K."/>
            <person name="Rivarola-Duarte L."/>
            <person name="Spannagl M."/>
            <person name="Mayer K.F.X."/>
            <person name="Lu F.H."/>
            <person name="Bevan M.W."/>
            <person name="Leroy P."/>
            <person name="Li P."/>
            <person name="You F.M."/>
            <person name="Sun Q."/>
            <person name="Liu Z."/>
            <person name="Lyons E."/>
            <person name="Wicker T."/>
            <person name="Salzberg S.L."/>
            <person name="Devos K.M."/>
            <person name="Dvorak J."/>
        </authorList>
    </citation>
    <scope>NUCLEOTIDE SEQUENCE [LARGE SCALE GENOMIC DNA]</scope>
    <source>
        <strain evidence="4">cv. AL8/78</strain>
    </source>
</reference>
<dbReference type="GO" id="GO:0016787">
    <property type="term" value="F:hydrolase activity"/>
    <property type="evidence" value="ECO:0007669"/>
    <property type="project" value="UniProtKB-KW"/>
</dbReference>
<protein>
    <submittedName>
        <fullName evidence="4">Uncharacterized protein</fullName>
    </submittedName>
</protein>
<keyword evidence="1" id="KW-0540">Nuclease</keyword>
<reference evidence="5" key="2">
    <citation type="journal article" date="2017" name="Nat. Plants">
        <title>The Aegilops tauschii genome reveals multiple impacts of transposons.</title>
        <authorList>
            <person name="Zhao G."/>
            <person name="Zou C."/>
            <person name="Li K."/>
            <person name="Wang K."/>
            <person name="Li T."/>
            <person name="Gao L."/>
            <person name="Zhang X."/>
            <person name="Wang H."/>
            <person name="Yang Z."/>
            <person name="Liu X."/>
            <person name="Jiang W."/>
            <person name="Mao L."/>
            <person name="Kong X."/>
            <person name="Jiao Y."/>
            <person name="Jia J."/>
        </authorList>
    </citation>
    <scope>NUCLEOTIDE SEQUENCE [LARGE SCALE GENOMIC DNA]</scope>
    <source>
        <strain evidence="5">cv. AL8/78</strain>
    </source>
</reference>
<evidence type="ECO:0000256" key="2">
    <source>
        <dbReference type="ARBA" id="ARBA00022801"/>
    </source>
</evidence>
<evidence type="ECO:0000313" key="4">
    <source>
        <dbReference type="EnsemblPlants" id="AET3Gv20250700.4"/>
    </source>
</evidence>
<dbReference type="SUPFAM" id="SSF54060">
    <property type="entry name" value="His-Me finger endonucleases"/>
    <property type="match status" value="1"/>
</dbReference>
<evidence type="ECO:0000256" key="1">
    <source>
        <dbReference type="ARBA" id="ARBA00022722"/>
    </source>
</evidence>
<dbReference type="InterPro" id="IPR007346">
    <property type="entry name" value="Endonuclease-I"/>
</dbReference>
<dbReference type="PANTHER" id="PTHR33607:SF2">
    <property type="entry name" value="ENDONUCLEASE-1"/>
    <property type="match status" value="1"/>
</dbReference>
<reference evidence="4" key="5">
    <citation type="journal article" date="2021" name="G3 (Bethesda)">
        <title>Aegilops tauschii genome assembly Aet v5.0 features greater sequence contiguity and improved annotation.</title>
        <authorList>
            <person name="Wang L."/>
            <person name="Zhu T."/>
            <person name="Rodriguez J.C."/>
            <person name="Deal K.R."/>
            <person name="Dubcovsky J."/>
            <person name="McGuire P.E."/>
            <person name="Lux T."/>
            <person name="Spannagl M."/>
            <person name="Mayer K.F.X."/>
            <person name="Baldrich P."/>
            <person name="Meyers B.C."/>
            <person name="Huo N."/>
            <person name="Gu Y.Q."/>
            <person name="Zhou H."/>
            <person name="Devos K.M."/>
            <person name="Bennetzen J.L."/>
            <person name="Unver T."/>
            <person name="Budak H."/>
            <person name="Gulick P.J."/>
            <person name="Galiba G."/>
            <person name="Kalapos B."/>
            <person name="Nelson D.R."/>
            <person name="Li P."/>
            <person name="You F.M."/>
            <person name="Luo M.C."/>
            <person name="Dvorak J."/>
        </authorList>
    </citation>
    <scope>NUCLEOTIDE SEQUENCE [LARGE SCALE GENOMIC DNA]</scope>
    <source>
        <strain evidence="4">cv. AL8/78</strain>
    </source>
</reference>
<evidence type="ECO:0000256" key="3">
    <source>
        <dbReference type="SAM" id="MobiDB-lite"/>
    </source>
</evidence>